<proteinExistence type="predicted"/>
<evidence type="ECO:0000313" key="2">
    <source>
        <dbReference type="EMBL" id="TWF82575.1"/>
    </source>
</evidence>
<name>A0A561T633_9ACTN</name>
<sequence>MDTGRLPLLAALLAFLLTFLVTRGITRLIRAGRGPFRDNVTPGGVHIHHAVPGVLLMVAGGFALAAIPGTGAAKIAACMVFGVGTGLVLDEFALIIHLADVYWTDEGRASVEAITLTTAALLMVLLGSVPFGIGDAGQRATVGWTVWILAIVADLLYTVVAFAKGKIRMGVLGLFVPVIGLVAAVRLARPASPWAKRFYADKPAKLDRATRQTARHDGHWQRLLTRVQDWIAGAPDRGGPGRGGG</sequence>
<feature type="transmembrane region" description="Helical" evidence="1">
    <location>
        <begin position="144"/>
        <end position="163"/>
    </location>
</feature>
<evidence type="ECO:0000256" key="1">
    <source>
        <dbReference type="SAM" id="Phobius"/>
    </source>
</evidence>
<feature type="transmembrane region" description="Helical" evidence="1">
    <location>
        <begin position="47"/>
        <end position="67"/>
    </location>
</feature>
<accession>A0A561T633</accession>
<protein>
    <recommendedName>
        <fullName evidence="4">Integral membrane protein</fullName>
    </recommendedName>
</protein>
<comment type="caution">
    <text evidence="2">The sequence shown here is derived from an EMBL/GenBank/DDBJ whole genome shotgun (WGS) entry which is preliminary data.</text>
</comment>
<feature type="transmembrane region" description="Helical" evidence="1">
    <location>
        <begin position="169"/>
        <end position="188"/>
    </location>
</feature>
<dbReference type="Proteomes" id="UP000317940">
    <property type="component" value="Unassembled WGS sequence"/>
</dbReference>
<dbReference type="EMBL" id="VIWT01000004">
    <property type="protein sequence ID" value="TWF82575.1"/>
    <property type="molecule type" value="Genomic_DNA"/>
</dbReference>
<keyword evidence="1" id="KW-0812">Transmembrane</keyword>
<evidence type="ECO:0000313" key="3">
    <source>
        <dbReference type="Proteomes" id="UP000317940"/>
    </source>
</evidence>
<keyword evidence="1" id="KW-0472">Membrane</keyword>
<gene>
    <name evidence="2" type="ORF">FHX73_1457</name>
</gene>
<feature type="transmembrane region" description="Helical" evidence="1">
    <location>
        <begin position="79"/>
        <end position="99"/>
    </location>
</feature>
<evidence type="ECO:0008006" key="4">
    <source>
        <dbReference type="Google" id="ProtNLM"/>
    </source>
</evidence>
<dbReference type="AlphaFoldDB" id="A0A561T633"/>
<organism evidence="2 3">
    <name type="scientific">Kitasatospora viridis</name>
    <dbReference type="NCBI Taxonomy" id="281105"/>
    <lineage>
        <taxon>Bacteria</taxon>
        <taxon>Bacillati</taxon>
        <taxon>Actinomycetota</taxon>
        <taxon>Actinomycetes</taxon>
        <taxon>Kitasatosporales</taxon>
        <taxon>Streptomycetaceae</taxon>
        <taxon>Kitasatospora</taxon>
    </lineage>
</organism>
<feature type="transmembrane region" description="Helical" evidence="1">
    <location>
        <begin position="111"/>
        <end position="132"/>
    </location>
</feature>
<reference evidence="2 3" key="1">
    <citation type="submission" date="2019-06" db="EMBL/GenBank/DDBJ databases">
        <title>Sequencing the genomes of 1000 actinobacteria strains.</title>
        <authorList>
            <person name="Klenk H.-P."/>
        </authorList>
    </citation>
    <scope>NUCLEOTIDE SEQUENCE [LARGE SCALE GENOMIC DNA]</scope>
    <source>
        <strain evidence="2 3">DSM 44826</strain>
    </source>
</reference>
<keyword evidence="3" id="KW-1185">Reference proteome</keyword>
<keyword evidence="1" id="KW-1133">Transmembrane helix</keyword>